<accession>A0A453EEA4</accession>
<reference evidence="2" key="1">
    <citation type="journal article" date="2014" name="Science">
        <title>Ancient hybridizations among the ancestral genomes of bread wheat.</title>
        <authorList>
            <consortium name="International Wheat Genome Sequencing Consortium,"/>
            <person name="Marcussen T."/>
            <person name="Sandve S.R."/>
            <person name="Heier L."/>
            <person name="Spannagl M."/>
            <person name="Pfeifer M."/>
            <person name="Jakobsen K.S."/>
            <person name="Wulff B.B."/>
            <person name="Steuernagel B."/>
            <person name="Mayer K.F."/>
            <person name="Olsen O.A."/>
        </authorList>
    </citation>
    <scope>NUCLEOTIDE SEQUENCE [LARGE SCALE GENOMIC DNA]</scope>
    <source>
        <strain evidence="2">cv. AL8/78</strain>
    </source>
</reference>
<dbReference type="Proteomes" id="UP000015105">
    <property type="component" value="Chromosome 3D"/>
</dbReference>
<reference evidence="1" key="4">
    <citation type="submission" date="2019-03" db="UniProtKB">
        <authorList>
            <consortium name="EnsemblPlants"/>
        </authorList>
    </citation>
    <scope>IDENTIFICATION</scope>
</reference>
<evidence type="ECO:0000313" key="2">
    <source>
        <dbReference type="Proteomes" id="UP000015105"/>
    </source>
</evidence>
<reference evidence="1" key="3">
    <citation type="journal article" date="2017" name="Nature">
        <title>Genome sequence of the progenitor of the wheat D genome Aegilops tauschii.</title>
        <authorList>
            <person name="Luo M.C."/>
            <person name="Gu Y.Q."/>
            <person name="Puiu D."/>
            <person name="Wang H."/>
            <person name="Twardziok S.O."/>
            <person name="Deal K.R."/>
            <person name="Huo N."/>
            <person name="Zhu T."/>
            <person name="Wang L."/>
            <person name="Wang Y."/>
            <person name="McGuire P.E."/>
            <person name="Liu S."/>
            <person name="Long H."/>
            <person name="Ramasamy R.K."/>
            <person name="Rodriguez J.C."/>
            <person name="Van S.L."/>
            <person name="Yuan L."/>
            <person name="Wang Z."/>
            <person name="Xia Z."/>
            <person name="Xiao L."/>
            <person name="Anderson O.D."/>
            <person name="Ouyang S."/>
            <person name="Liang Y."/>
            <person name="Zimin A.V."/>
            <person name="Pertea G."/>
            <person name="Qi P."/>
            <person name="Bennetzen J.L."/>
            <person name="Dai X."/>
            <person name="Dawson M.W."/>
            <person name="Muller H.G."/>
            <person name="Kugler K."/>
            <person name="Rivarola-Duarte L."/>
            <person name="Spannagl M."/>
            <person name="Mayer K.F.X."/>
            <person name="Lu F.H."/>
            <person name="Bevan M.W."/>
            <person name="Leroy P."/>
            <person name="Li P."/>
            <person name="You F.M."/>
            <person name="Sun Q."/>
            <person name="Liu Z."/>
            <person name="Lyons E."/>
            <person name="Wicker T."/>
            <person name="Salzberg S.L."/>
            <person name="Devos K.M."/>
            <person name="Dvorak J."/>
        </authorList>
    </citation>
    <scope>NUCLEOTIDE SEQUENCE [LARGE SCALE GENOMIC DNA]</scope>
    <source>
        <strain evidence="1">cv. AL8/78</strain>
    </source>
</reference>
<sequence length="60" mass="6644">SHLSKSLFILGEFGGNDYNAPIFGGKSLDEVYTYVPHIINKITSGVEVRTYTSCVHPEKI</sequence>
<reference evidence="1" key="5">
    <citation type="journal article" date="2021" name="G3 (Bethesda)">
        <title>Aegilops tauschii genome assembly Aet v5.0 features greater sequence contiguity and improved annotation.</title>
        <authorList>
            <person name="Wang L."/>
            <person name="Zhu T."/>
            <person name="Rodriguez J.C."/>
            <person name="Deal K.R."/>
            <person name="Dubcovsky J."/>
            <person name="McGuire P.E."/>
            <person name="Lux T."/>
            <person name="Spannagl M."/>
            <person name="Mayer K.F.X."/>
            <person name="Baldrich P."/>
            <person name="Meyers B.C."/>
            <person name="Huo N."/>
            <person name="Gu Y.Q."/>
            <person name="Zhou H."/>
            <person name="Devos K.M."/>
            <person name="Bennetzen J.L."/>
            <person name="Unver T."/>
            <person name="Budak H."/>
            <person name="Gulick P.J."/>
            <person name="Galiba G."/>
            <person name="Kalapos B."/>
            <person name="Nelson D.R."/>
            <person name="Li P."/>
            <person name="You F.M."/>
            <person name="Luo M.C."/>
            <person name="Dvorak J."/>
        </authorList>
    </citation>
    <scope>NUCLEOTIDE SEQUENCE [LARGE SCALE GENOMIC DNA]</scope>
    <source>
        <strain evidence="1">cv. AL8/78</strain>
    </source>
</reference>
<name>A0A453EEA4_AEGTS</name>
<organism evidence="1 2">
    <name type="scientific">Aegilops tauschii subsp. strangulata</name>
    <name type="common">Goatgrass</name>
    <dbReference type="NCBI Taxonomy" id="200361"/>
    <lineage>
        <taxon>Eukaryota</taxon>
        <taxon>Viridiplantae</taxon>
        <taxon>Streptophyta</taxon>
        <taxon>Embryophyta</taxon>
        <taxon>Tracheophyta</taxon>
        <taxon>Spermatophyta</taxon>
        <taxon>Magnoliopsida</taxon>
        <taxon>Liliopsida</taxon>
        <taxon>Poales</taxon>
        <taxon>Poaceae</taxon>
        <taxon>BOP clade</taxon>
        <taxon>Pooideae</taxon>
        <taxon>Triticodae</taxon>
        <taxon>Triticeae</taxon>
        <taxon>Triticinae</taxon>
        <taxon>Aegilops</taxon>
    </lineage>
</organism>
<keyword evidence="2" id="KW-1185">Reference proteome</keyword>
<dbReference type="EnsemblPlants" id="AET3Gv20314700.2">
    <property type="protein sequence ID" value="AET3Gv20314700.2"/>
    <property type="gene ID" value="AET3Gv20314700"/>
</dbReference>
<dbReference type="AlphaFoldDB" id="A0A453EEA4"/>
<dbReference type="Gramene" id="AET3Gv20314700.2">
    <property type="protein sequence ID" value="AET3Gv20314700.2"/>
    <property type="gene ID" value="AET3Gv20314700"/>
</dbReference>
<proteinExistence type="predicted"/>
<reference evidence="2" key="2">
    <citation type="journal article" date="2017" name="Nat. Plants">
        <title>The Aegilops tauschii genome reveals multiple impacts of transposons.</title>
        <authorList>
            <person name="Zhao G."/>
            <person name="Zou C."/>
            <person name="Li K."/>
            <person name="Wang K."/>
            <person name="Li T."/>
            <person name="Gao L."/>
            <person name="Zhang X."/>
            <person name="Wang H."/>
            <person name="Yang Z."/>
            <person name="Liu X."/>
            <person name="Jiang W."/>
            <person name="Mao L."/>
            <person name="Kong X."/>
            <person name="Jiao Y."/>
            <person name="Jia J."/>
        </authorList>
    </citation>
    <scope>NUCLEOTIDE SEQUENCE [LARGE SCALE GENOMIC DNA]</scope>
    <source>
        <strain evidence="2">cv. AL8/78</strain>
    </source>
</reference>
<evidence type="ECO:0000313" key="1">
    <source>
        <dbReference type="EnsemblPlants" id="AET3Gv20314700.2"/>
    </source>
</evidence>
<protein>
    <submittedName>
        <fullName evidence="1">Uncharacterized protein</fullName>
    </submittedName>
</protein>